<dbReference type="AlphaFoldDB" id="A0A2M3ZRE8"/>
<keyword evidence="1" id="KW-0732">Signal</keyword>
<feature type="chain" id="PRO_5014805027" evidence="1">
    <location>
        <begin position="17"/>
        <end position="207"/>
    </location>
</feature>
<evidence type="ECO:0000313" key="2">
    <source>
        <dbReference type="EMBL" id="MBW31020.1"/>
    </source>
</evidence>
<organism evidence="2">
    <name type="scientific">Anopheles braziliensis</name>
    <dbReference type="NCBI Taxonomy" id="58242"/>
    <lineage>
        <taxon>Eukaryota</taxon>
        <taxon>Metazoa</taxon>
        <taxon>Ecdysozoa</taxon>
        <taxon>Arthropoda</taxon>
        <taxon>Hexapoda</taxon>
        <taxon>Insecta</taxon>
        <taxon>Pterygota</taxon>
        <taxon>Neoptera</taxon>
        <taxon>Endopterygota</taxon>
        <taxon>Diptera</taxon>
        <taxon>Nematocera</taxon>
        <taxon>Culicoidea</taxon>
        <taxon>Culicidae</taxon>
        <taxon>Anophelinae</taxon>
        <taxon>Anopheles</taxon>
    </lineage>
</organism>
<feature type="signal peptide" evidence="1">
    <location>
        <begin position="1"/>
        <end position="16"/>
    </location>
</feature>
<proteinExistence type="predicted"/>
<reference evidence="2" key="1">
    <citation type="submission" date="2018-01" db="EMBL/GenBank/DDBJ databases">
        <title>An insight into the sialome of Amazonian anophelines.</title>
        <authorList>
            <person name="Ribeiro J.M."/>
            <person name="Scarpassa V."/>
            <person name="Calvo E."/>
        </authorList>
    </citation>
    <scope>NUCLEOTIDE SEQUENCE</scope>
    <source>
        <tissue evidence="2">Salivary glands</tissue>
    </source>
</reference>
<name>A0A2M3ZRE8_9DIPT</name>
<protein>
    <submittedName>
        <fullName evidence="2">Putative secreted peptide</fullName>
    </submittedName>
</protein>
<dbReference type="EMBL" id="GGFM01010269">
    <property type="protein sequence ID" value="MBW31020.1"/>
    <property type="molecule type" value="Transcribed_RNA"/>
</dbReference>
<sequence length="207" mass="21782">MTTVAVAVAAPAVTCCCCFVERFACTGRGGPGDTSHSIFRRNFQRSGNNGALLSAAAAHLPEVVHSSGVEEWMEIGFQMAGWDTQRMGPAQGALLIFSETVATGSCAGGPARHSVASVGSQSAHGKISKPSGHSFHFRFAVFACCTCTPTDAGYTFTGGALPVRPRSLPHLPNPRLAGFLHVRFSLQNVMAPEFYGFCAMDELGRIG</sequence>
<evidence type="ECO:0000256" key="1">
    <source>
        <dbReference type="SAM" id="SignalP"/>
    </source>
</evidence>
<accession>A0A2M3ZRE8</accession>